<comment type="caution">
    <text evidence="2">The sequence shown here is derived from an EMBL/GenBank/DDBJ whole genome shotgun (WGS) entry which is preliminary data.</text>
</comment>
<organism evidence="2 3">
    <name type="scientific">Actinomortierella ambigua</name>
    <dbReference type="NCBI Taxonomy" id="1343610"/>
    <lineage>
        <taxon>Eukaryota</taxon>
        <taxon>Fungi</taxon>
        <taxon>Fungi incertae sedis</taxon>
        <taxon>Mucoromycota</taxon>
        <taxon>Mortierellomycotina</taxon>
        <taxon>Mortierellomycetes</taxon>
        <taxon>Mortierellales</taxon>
        <taxon>Mortierellaceae</taxon>
        <taxon>Actinomortierella</taxon>
    </lineage>
</organism>
<keyword evidence="3" id="KW-1185">Reference proteome</keyword>
<evidence type="ECO:0000313" key="2">
    <source>
        <dbReference type="EMBL" id="KAG0256563.1"/>
    </source>
</evidence>
<feature type="compositionally biased region" description="Polar residues" evidence="1">
    <location>
        <begin position="65"/>
        <end position="85"/>
    </location>
</feature>
<reference evidence="2" key="1">
    <citation type="journal article" date="2020" name="Fungal Divers.">
        <title>Resolving the Mortierellaceae phylogeny through synthesis of multi-gene phylogenetics and phylogenomics.</title>
        <authorList>
            <person name="Vandepol N."/>
            <person name="Liber J."/>
            <person name="Desiro A."/>
            <person name="Na H."/>
            <person name="Kennedy M."/>
            <person name="Barry K."/>
            <person name="Grigoriev I.V."/>
            <person name="Miller A.N."/>
            <person name="O'Donnell K."/>
            <person name="Stajich J.E."/>
            <person name="Bonito G."/>
        </authorList>
    </citation>
    <scope>NUCLEOTIDE SEQUENCE</scope>
    <source>
        <strain evidence="2">BC1065</strain>
    </source>
</reference>
<dbReference type="AlphaFoldDB" id="A0A9P6Q1H6"/>
<name>A0A9P6Q1H6_9FUNG</name>
<gene>
    <name evidence="2" type="ORF">DFQ27_005668</name>
</gene>
<protein>
    <submittedName>
        <fullName evidence="2">Uncharacterized protein</fullName>
    </submittedName>
</protein>
<dbReference type="EMBL" id="JAAAJB010000405">
    <property type="protein sequence ID" value="KAG0256563.1"/>
    <property type="molecule type" value="Genomic_DNA"/>
</dbReference>
<evidence type="ECO:0000256" key="1">
    <source>
        <dbReference type="SAM" id="MobiDB-lite"/>
    </source>
</evidence>
<accession>A0A9P6Q1H6</accession>
<evidence type="ECO:0000313" key="3">
    <source>
        <dbReference type="Proteomes" id="UP000807716"/>
    </source>
</evidence>
<dbReference type="Proteomes" id="UP000807716">
    <property type="component" value="Unassembled WGS sequence"/>
</dbReference>
<sequence length="97" mass="10957">MRMHAEATYVMRRLAACYAAVRHYINGDLDDASDALRPLHRKLRIRIESLSRTKLTGPLQKELPTPNQNFKKAKGSKSTVPMSSSRSEENTKLSSVK</sequence>
<feature type="region of interest" description="Disordered" evidence="1">
    <location>
        <begin position="56"/>
        <end position="97"/>
    </location>
</feature>
<proteinExistence type="predicted"/>